<reference evidence="2" key="1">
    <citation type="journal article" date="2020" name="mSystems">
        <title>Genome- and Community-Level Interaction Insights into Carbon Utilization and Element Cycling Functions of Hydrothermarchaeota in Hydrothermal Sediment.</title>
        <authorList>
            <person name="Zhou Z."/>
            <person name="Liu Y."/>
            <person name="Xu W."/>
            <person name="Pan J."/>
            <person name="Luo Z.H."/>
            <person name="Li M."/>
        </authorList>
    </citation>
    <scope>NUCLEOTIDE SEQUENCE [LARGE SCALE GENOMIC DNA]</scope>
    <source>
        <strain evidence="2">SpSt-642</strain>
    </source>
</reference>
<dbReference type="PANTHER" id="PTHR42731">
    <property type="entry name" value="SLL1084 PROTEIN"/>
    <property type="match status" value="1"/>
</dbReference>
<dbReference type="AlphaFoldDB" id="A0A7C4H9T7"/>
<accession>A0A7C4H9T7</accession>
<dbReference type="SMART" id="SM00729">
    <property type="entry name" value="Elp3"/>
    <property type="match status" value="1"/>
</dbReference>
<gene>
    <name evidence="2" type="ORF">ENU14_05955</name>
</gene>
<name>A0A7C4H9T7_STAMA</name>
<dbReference type="EMBL" id="DTBJ01000051">
    <property type="protein sequence ID" value="HGM59105.1"/>
    <property type="molecule type" value="Genomic_DNA"/>
</dbReference>
<dbReference type="SFLD" id="SFLDS00029">
    <property type="entry name" value="Radical_SAM"/>
    <property type="match status" value="1"/>
</dbReference>
<evidence type="ECO:0000313" key="2">
    <source>
        <dbReference type="EMBL" id="HGM59105.1"/>
    </source>
</evidence>
<comment type="caution">
    <text evidence="2">The sequence shown here is derived from an EMBL/GenBank/DDBJ whole genome shotgun (WGS) entry which is preliminary data.</text>
</comment>
<sequence>MKIVLTAPATEMSEYNGNPAIGFSAGFSKIFFVPRRYLLDKLYRRVPCSEDYRVKYAPLGLRIIEASLTRSVVSEDEIGIVHPDDLEKVVNEKTRIIGIGVKDPLGFGYVSLTYSAIVGLGDPINRFEFNLLMKRIRKLKKKYDFHVVLGGPGAWQILRFTEPEKMGITCVVQGEGEEVAPIVVSKILANEPVDKVVEGNGVDASKIPIIRGATIYGAVEITRGCGRGCAFCSPTMQMRRDIPIDKVVRNIEVNLKEGQNKVLLVTEDLFLYGSRIPYEPNSDALKKLINSIVSLKKYGLEKIQVTHINLAAALYRSDLFKYISDQLYEFAWFKLGKRMVLTTEVGIETGSAKLIKTHMMGKAKPFKPEEWFNVVLDSLILLEENGWAPCATIIVGLPGETYEDAYQTLKLVEEISSTGLKPLLIPLLFVPLGSCKLRNESLRVFDDLMDVQVSIFSKCWKHNVKIWGYDHFKKYDFNERLLIRIIGLIYKHLVARRRWWRKRIVDEVYGEVIRQLKISRKYEGDGVGY</sequence>
<dbReference type="Pfam" id="PF04055">
    <property type="entry name" value="Radical_SAM"/>
    <property type="match status" value="1"/>
</dbReference>
<feature type="domain" description="Radical SAM core" evidence="1">
    <location>
        <begin position="211"/>
        <end position="458"/>
    </location>
</feature>
<dbReference type="Gene3D" id="3.80.30.20">
    <property type="entry name" value="tm_1862 like domain"/>
    <property type="match status" value="1"/>
</dbReference>
<dbReference type="GO" id="GO:0051536">
    <property type="term" value="F:iron-sulfur cluster binding"/>
    <property type="evidence" value="ECO:0007669"/>
    <property type="project" value="InterPro"/>
</dbReference>
<evidence type="ECO:0000259" key="1">
    <source>
        <dbReference type="PROSITE" id="PS51918"/>
    </source>
</evidence>
<organism evidence="2">
    <name type="scientific">Staphylothermus marinus</name>
    <dbReference type="NCBI Taxonomy" id="2280"/>
    <lineage>
        <taxon>Archaea</taxon>
        <taxon>Thermoproteota</taxon>
        <taxon>Thermoprotei</taxon>
        <taxon>Desulfurococcales</taxon>
        <taxon>Desulfurococcaceae</taxon>
        <taxon>Staphylothermus</taxon>
    </lineage>
</organism>
<dbReference type="InterPro" id="IPR058240">
    <property type="entry name" value="rSAM_sf"/>
</dbReference>
<dbReference type="PROSITE" id="PS51918">
    <property type="entry name" value="RADICAL_SAM"/>
    <property type="match status" value="1"/>
</dbReference>
<dbReference type="PANTHER" id="PTHR42731:SF4">
    <property type="entry name" value="RADICAL SAM DOMAIN PROTEIN"/>
    <property type="match status" value="1"/>
</dbReference>
<dbReference type="InterPro" id="IPR006638">
    <property type="entry name" value="Elp3/MiaA/NifB-like_rSAM"/>
</dbReference>
<protein>
    <submittedName>
        <fullName evidence="2">B12-binding domain-containing radical SAM protein</fullName>
    </submittedName>
</protein>
<dbReference type="SFLD" id="SFLDG01082">
    <property type="entry name" value="B12-binding_domain_containing"/>
    <property type="match status" value="1"/>
</dbReference>
<dbReference type="SUPFAM" id="SSF102114">
    <property type="entry name" value="Radical SAM enzymes"/>
    <property type="match status" value="1"/>
</dbReference>
<dbReference type="InterPro" id="IPR007197">
    <property type="entry name" value="rSAM"/>
</dbReference>
<dbReference type="GO" id="GO:0003824">
    <property type="term" value="F:catalytic activity"/>
    <property type="evidence" value="ECO:0007669"/>
    <property type="project" value="InterPro"/>
</dbReference>
<dbReference type="InterPro" id="IPR023404">
    <property type="entry name" value="rSAM_horseshoe"/>
</dbReference>
<proteinExistence type="predicted"/>